<dbReference type="PANTHER" id="PTHR47245">
    <property type="entry name" value="PEPTIDYLPROLYL ISOMERASE"/>
    <property type="match status" value="1"/>
</dbReference>
<feature type="signal peptide" evidence="13">
    <location>
        <begin position="1"/>
        <end position="32"/>
    </location>
</feature>
<dbReference type="InterPro" id="IPR023059">
    <property type="entry name" value="Foldase_PrsA"/>
</dbReference>
<accession>E6JZC9</accession>
<reference evidence="15 16" key="1">
    <citation type="submission" date="2010-12" db="EMBL/GenBank/DDBJ databases">
        <authorList>
            <person name="Muzny D."/>
            <person name="Qin X."/>
            <person name="Buhay C."/>
            <person name="Dugan-Rocha S."/>
            <person name="Ding Y."/>
            <person name="Chen G."/>
            <person name="Hawes A."/>
            <person name="Holder M."/>
            <person name="Jhangiani S."/>
            <person name="Johnson A."/>
            <person name="Khan Z."/>
            <person name="Li Z."/>
            <person name="Liu W."/>
            <person name="Liu X."/>
            <person name="Perez L."/>
            <person name="Shen H."/>
            <person name="Wang Q."/>
            <person name="Watt J."/>
            <person name="Xi L."/>
            <person name="Xin Y."/>
            <person name="Zhou J."/>
            <person name="Deng J."/>
            <person name="Jiang H."/>
            <person name="Liu Y."/>
            <person name="Qu J."/>
            <person name="Song X.-Z."/>
            <person name="Zhang L."/>
            <person name="Villasana D."/>
            <person name="Johnson A."/>
            <person name="Liu J."/>
            <person name="Liyanage D."/>
            <person name="Lorensuhewa L."/>
            <person name="Robinson T."/>
            <person name="Song A."/>
            <person name="Song B.-B."/>
            <person name="Dinh H."/>
            <person name="Thornton R."/>
            <person name="Coyle M."/>
            <person name="Francisco L."/>
            <person name="Jackson L."/>
            <person name="Javaid M."/>
            <person name="Korchina V."/>
            <person name="Kovar C."/>
            <person name="Mata R."/>
            <person name="Mathew T."/>
            <person name="Ngo R."/>
            <person name="Nguyen L."/>
            <person name="Nguyen N."/>
            <person name="Okwuonu G."/>
            <person name="Ongeri F."/>
            <person name="Pham C."/>
            <person name="Simmons D."/>
            <person name="Wilczek-Boney K."/>
            <person name="Hale W."/>
            <person name="Jakkamsetti A."/>
            <person name="Pham P."/>
            <person name="Ruth R."/>
            <person name="San Lucas F."/>
            <person name="Warren J."/>
            <person name="Zhang J."/>
            <person name="Zhao Z."/>
            <person name="Zhou C."/>
            <person name="Zhu D."/>
            <person name="Lee S."/>
            <person name="Bess C."/>
            <person name="Blankenburg K."/>
            <person name="Forbes L."/>
            <person name="Fu Q."/>
            <person name="Gubbala S."/>
            <person name="Hirani K."/>
            <person name="Jayaseelan J.C."/>
            <person name="Lara F."/>
            <person name="Munidasa M."/>
            <person name="Palculict T."/>
            <person name="Patil S."/>
            <person name="Pu L.-L."/>
            <person name="Saada N."/>
            <person name="Tang L."/>
            <person name="Weissenberger G."/>
            <person name="Zhu Y."/>
            <person name="Hemphill L."/>
            <person name="Shang Y."/>
            <person name="Youmans B."/>
            <person name="Ayvaz T."/>
            <person name="Ross M."/>
            <person name="Santibanez J."/>
            <person name="Aqrawi P."/>
            <person name="Gross S."/>
            <person name="Joshi V."/>
            <person name="Fowler G."/>
            <person name="Nazareth L."/>
            <person name="Reid J."/>
            <person name="Worley K."/>
            <person name="Petrosino J."/>
            <person name="Highlander S."/>
            <person name="Gibbs R."/>
        </authorList>
    </citation>
    <scope>NUCLEOTIDE SEQUENCE [LARGE SCALE GENOMIC DNA]</scope>
    <source>
        <strain evidence="15 16">DSM 10105</strain>
    </source>
</reference>
<dbReference type="RefSeq" id="WP_006288582.1">
    <property type="nucleotide sequence ID" value="NZ_AP012333.1"/>
</dbReference>
<protein>
    <recommendedName>
        <fullName evidence="4">peptidylprolyl isomerase</fullName>
        <ecNumber evidence="4">5.2.1.8</ecNumber>
    </recommendedName>
</protein>
<dbReference type="EMBL" id="AEON01000001">
    <property type="protein sequence ID" value="EFT83144.1"/>
    <property type="molecule type" value="Genomic_DNA"/>
</dbReference>
<dbReference type="GO" id="GO:0005886">
    <property type="term" value="C:plasma membrane"/>
    <property type="evidence" value="ECO:0007669"/>
    <property type="project" value="UniProtKB-SubCell"/>
</dbReference>
<keyword evidence="16" id="KW-1185">Reference proteome</keyword>
<dbReference type="HOGENOM" id="CLU_034646_6_1_11"/>
<dbReference type="SUPFAM" id="SSF54534">
    <property type="entry name" value="FKBP-like"/>
    <property type="match status" value="1"/>
</dbReference>
<dbReference type="InterPro" id="IPR050245">
    <property type="entry name" value="PrsA_foldase"/>
</dbReference>
<evidence type="ECO:0000256" key="9">
    <source>
        <dbReference type="ARBA" id="ARBA00023139"/>
    </source>
</evidence>
<keyword evidence="6 13" id="KW-0732">Signal</keyword>
<dbReference type="eggNOG" id="COG0760">
    <property type="taxonomic scope" value="Bacteria"/>
</dbReference>
<evidence type="ECO:0000256" key="11">
    <source>
        <dbReference type="ARBA" id="ARBA00023288"/>
    </source>
</evidence>
<feature type="chain" id="PRO_5007913730" description="peptidylprolyl isomerase" evidence="13">
    <location>
        <begin position="33"/>
        <end position="300"/>
    </location>
</feature>
<comment type="caution">
    <text evidence="15">The sequence shown here is derived from an EMBL/GenBank/DDBJ whole genome shotgun (WGS) entry which is preliminary data.</text>
</comment>
<dbReference type="EC" id="5.2.1.8" evidence="4"/>
<evidence type="ECO:0000256" key="12">
    <source>
        <dbReference type="PROSITE-ProRule" id="PRU00278"/>
    </source>
</evidence>
<keyword evidence="7 12" id="KW-0697">Rotamase</keyword>
<evidence type="ECO:0000256" key="7">
    <source>
        <dbReference type="ARBA" id="ARBA00023110"/>
    </source>
</evidence>
<comment type="catalytic activity">
    <reaction evidence="1">
        <text>[protein]-peptidylproline (omega=180) = [protein]-peptidylproline (omega=0)</text>
        <dbReference type="Rhea" id="RHEA:16237"/>
        <dbReference type="Rhea" id="RHEA-COMP:10747"/>
        <dbReference type="Rhea" id="RHEA-COMP:10748"/>
        <dbReference type="ChEBI" id="CHEBI:83833"/>
        <dbReference type="ChEBI" id="CHEBI:83834"/>
        <dbReference type="EC" id="5.2.1.8"/>
    </reaction>
</comment>
<evidence type="ECO:0000256" key="4">
    <source>
        <dbReference type="ARBA" id="ARBA00013194"/>
    </source>
</evidence>
<sequence>MRKMKTPLTPILATLAAATLLLGGCGSSPSVATYQGGDVSQEAFYQELKSSPSSKTILANLLIYRALDHAYGSSVSQAQVDKAYKGYQDQYGSGFDSYLSQNNYTKDSFKRSLRTNLLSEVALKKLKKVSPAQLADAWKDFHPQVTVQHILVSDQATAQQVIDQLGQGKDFSELAKTYSLDTSSKDEGGKVTFTSSNRAYDSTFKDAAYALTQGKYTTSPVKVVDGYEVIKMVSNPSKGTFASRKKELTEAVYAKWLRDSTVMKQVISQVLKNEKVQIQDKDLSNALDSYKVPAATVQTK</sequence>
<keyword evidence="9" id="KW-0564">Palmitate</keyword>
<name>E6JZC9_PARDN</name>
<evidence type="ECO:0000313" key="15">
    <source>
        <dbReference type="EMBL" id="EFT83144.1"/>
    </source>
</evidence>
<evidence type="ECO:0000256" key="8">
    <source>
        <dbReference type="ARBA" id="ARBA00023136"/>
    </source>
</evidence>
<evidence type="ECO:0000256" key="10">
    <source>
        <dbReference type="ARBA" id="ARBA00023235"/>
    </source>
</evidence>
<evidence type="ECO:0000256" key="1">
    <source>
        <dbReference type="ARBA" id="ARBA00000971"/>
    </source>
</evidence>
<evidence type="ECO:0000256" key="3">
    <source>
        <dbReference type="ARBA" id="ARBA00006071"/>
    </source>
</evidence>
<evidence type="ECO:0000256" key="2">
    <source>
        <dbReference type="ARBA" id="ARBA00004193"/>
    </source>
</evidence>
<dbReference type="AlphaFoldDB" id="E6JZC9"/>
<dbReference type="InterPro" id="IPR046357">
    <property type="entry name" value="PPIase_dom_sf"/>
</dbReference>
<comment type="subcellular location">
    <subcellularLocation>
        <location evidence="2">Cell membrane</location>
        <topology evidence="2">Lipid-anchor</topology>
    </subcellularLocation>
</comment>
<dbReference type="NCBIfam" id="NF003356">
    <property type="entry name" value="PRK04405.1"/>
    <property type="match status" value="1"/>
</dbReference>
<evidence type="ECO:0000256" key="5">
    <source>
        <dbReference type="ARBA" id="ARBA00022475"/>
    </source>
</evidence>
<keyword evidence="11" id="KW-0449">Lipoprotein</keyword>
<dbReference type="SUPFAM" id="SSF109998">
    <property type="entry name" value="Triger factor/SurA peptide-binding domain-like"/>
    <property type="match status" value="1"/>
</dbReference>
<dbReference type="Gene3D" id="3.10.50.40">
    <property type="match status" value="1"/>
</dbReference>
<dbReference type="InterPro" id="IPR027304">
    <property type="entry name" value="Trigger_fact/SurA_dom_sf"/>
</dbReference>
<dbReference type="HAMAP" id="MF_01145">
    <property type="entry name" value="Foldase_PrsA"/>
    <property type="match status" value="1"/>
</dbReference>
<evidence type="ECO:0000259" key="14">
    <source>
        <dbReference type="PROSITE" id="PS50198"/>
    </source>
</evidence>
<dbReference type="PANTHER" id="PTHR47245:SF1">
    <property type="entry name" value="FOLDASE PROTEIN PRSA"/>
    <property type="match status" value="1"/>
</dbReference>
<dbReference type="PROSITE" id="PS51257">
    <property type="entry name" value="PROKAR_LIPOPROTEIN"/>
    <property type="match status" value="1"/>
</dbReference>
<organism evidence="15 16">
    <name type="scientific">Parascardovia denticolens DSM 10105 = JCM 12538</name>
    <dbReference type="NCBI Taxonomy" id="864564"/>
    <lineage>
        <taxon>Bacteria</taxon>
        <taxon>Bacillati</taxon>
        <taxon>Actinomycetota</taxon>
        <taxon>Actinomycetes</taxon>
        <taxon>Bifidobacteriales</taxon>
        <taxon>Bifidobacteriaceae</taxon>
        <taxon>Parascardovia</taxon>
    </lineage>
</organism>
<dbReference type="GO" id="GO:0003755">
    <property type="term" value="F:peptidyl-prolyl cis-trans isomerase activity"/>
    <property type="evidence" value="ECO:0007669"/>
    <property type="project" value="UniProtKB-KW"/>
</dbReference>
<keyword evidence="10 12" id="KW-0413">Isomerase</keyword>
<evidence type="ECO:0000313" key="16">
    <source>
        <dbReference type="Proteomes" id="UP000004946"/>
    </source>
</evidence>
<gene>
    <name evidence="15" type="primary">prsA</name>
    <name evidence="15" type="ORF">HMPREF0620_0149</name>
</gene>
<dbReference type="InterPro" id="IPR000297">
    <property type="entry name" value="PPIase_PpiC"/>
</dbReference>
<feature type="domain" description="PpiC" evidence="14">
    <location>
        <begin position="142"/>
        <end position="234"/>
    </location>
</feature>
<dbReference type="KEGG" id="pdo:PSDT_1427"/>
<comment type="similarity">
    <text evidence="3">Belongs to the PrsA family.</text>
</comment>
<proteinExistence type="inferred from homology"/>
<keyword evidence="8" id="KW-0472">Membrane</keyword>
<dbReference type="PROSITE" id="PS50198">
    <property type="entry name" value="PPIC_PPIASE_2"/>
    <property type="match status" value="1"/>
</dbReference>
<evidence type="ECO:0000256" key="13">
    <source>
        <dbReference type="SAM" id="SignalP"/>
    </source>
</evidence>
<evidence type="ECO:0000256" key="6">
    <source>
        <dbReference type="ARBA" id="ARBA00022729"/>
    </source>
</evidence>
<dbReference type="PATRIC" id="fig|864564.6.peg.1566"/>
<keyword evidence="5" id="KW-1003">Cell membrane</keyword>
<dbReference type="Proteomes" id="UP000004946">
    <property type="component" value="Chromosome"/>
</dbReference>
<dbReference type="Pfam" id="PF00639">
    <property type="entry name" value="Rotamase"/>
    <property type="match status" value="1"/>
</dbReference>